<dbReference type="EMBL" id="AP028910">
    <property type="protein sequence ID" value="BES90147.1"/>
    <property type="molecule type" value="Genomic_DNA"/>
</dbReference>
<name>A0ABN7ACX2_9HEMI</name>
<sequence length="75" mass="8127">MASRGVEILRGGCNEERESPRIKLKGRPKSCLILKQETVSSTGGAEAISDRSCPEESAIGDRNARLSHNCCRAHC</sequence>
<organism evidence="1 2">
    <name type="scientific">Nesidiocoris tenuis</name>
    <dbReference type="NCBI Taxonomy" id="355587"/>
    <lineage>
        <taxon>Eukaryota</taxon>
        <taxon>Metazoa</taxon>
        <taxon>Ecdysozoa</taxon>
        <taxon>Arthropoda</taxon>
        <taxon>Hexapoda</taxon>
        <taxon>Insecta</taxon>
        <taxon>Pterygota</taxon>
        <taxon>Neoptera</taxon>
        <taxon>Paraneoptera</taxon>
        <taxon>Hemiptera</taxon>
        <taxon>Heteroptera</taxon>
        <taxon>Panheteroptera</taxon>
        <taxon>Cimicomorpha</taxon>
        <taxon>Miridae</taxon>
        <taxon>Dicyphina</taxon>
        <taxon>Nesidiocoris</taxon>
    </lineage>
</organism>
<gene>
    <name evidence="1" type="ORF">NTJ_02954</name>
</gene>
<evidence type="ECO:0000313" key="2">
    <source>
        <dbReference type="Proteomes" id="UP001307889"/>
    </source>
</evidence>
<keyword evidence="2" id="KW-1185">Reference proteome</keyword>
<dbReference type="Proteomes" id="UP001307889">
    <property type="component" value="Chromosome 2"/>
</dbReference>
<protein>
    <submittedName>
        <fullName evidence="1">Uncharacterized protein</fullName>
    </submittedName>
</protein>
<evidence type="ECO:0000313" key="1">
    <source>
        <dbReference type="EMBL" id="BES90147.1"/>
    </source>
</evidence>
<proteinExistence type="predicted"/>
<accession>A0ABN7ACX2</accession>
<reference evidence="1 2" key="1">
    <citation type="submission" date="2023-09" db="EMBL/GenBank/DDBJ databases">
        <title>Nesidiocoris tenuis whole genome shotgun sequence.</title>
        <authorList>
            <person name="Shibata T."/>
            <person name="Shimoda M."/>
            <person name="Kobayashi T."/>
            <person name="Uehara T."/>
        </authorList>
    </citation>
    <scope>NUCLEOTIDE SEQUENCE [LARGE SCALE GENOMIC DNA]</scope>
    <source>
        <strain evidence="1 2">Japan</strain>
    </source>
</reference>